<feature type="domain" description="CNNM transmembrane" evidence="12">
    <location>
        <begin position="1"/>
        <end position="191"/>
    </location>
</feature>
<keyword evidence="6 8" id="KW-0129">CBS domain</keyword>
<feature type="transmembrane region" description="Helical" evidence="10">
    <location>
        <begin position="71"/>
        <end position="90"/>
    </location>
</feature>
<dbReference type="InterPro" id="IPR000644">
    <property type="entry name" value="CBS_dom"/>
</dbReference>
<dbReference type="InterPro" id="IPR044751">
    <property type="entry name" value="Ion_transp-like_CBS"/>
</dbReference>
<evidence type="ECO:0000256" key="10">
    <source>
        <dbReference type="SAM" id="Phobius"/>
    </source>
</evidence>
<evidence type="ECO:0000256" key="2">
    <source>
        <dbReference type="ARBA" id="ARBA00006337"/>
    </source>
</evidence>
<dbReference type="PANTHER" id="PTHR22777">
    <property type="entry name" value="HEMOLYSIN-RELATED"/>
    <property type="match status" value="1"/>
</dbReference>
<gene>
    <name evidence="13" type="ORF">EDD60_10244</name>
</gene>
<dbReference type="Gene3D" id="3.10.580.10">
    <property type="entry name" value="CBS-domain"/>
    <property type="match status" value="1"/>
</dbReference>
<keyword evidence="7 9" id="KW-0472">Membrane</keyword>
<dbReference type="Pfam" id="PF01595">
    <property type="entry name" value="CNNM"/>
    <property type="match status" value="1"/>
</dbReference>
<dbReference type="InterPro" id="IPR002550">
    <property type="entry name" value="CNNM"/>
</dbReference>
<protein>
    <submittedName>
        <fullName evidence="13">CBS domain containing-hemolysin-like protein</fullName>
    </submittedName>
</protein>
<dbReference type="InterPro" id="IPR036318">
    <property type="entry name" value="FAD-bd_PCMH-like_sf"/>
</dbReference>
<sequence length="432" mass="48012">MDSSQIVMIFLFILLIAMSALFSMSETAFMAVNKIRVRTLAEEDDNKKAKIVDALLDDQERLLSSILVGNNLVNIGASSLTTSFVISIFGNEGTGVAIATGIVTLAILIFGEITPKSLATKNAESISFGVCRFIKLVTIICTPVVAVLNVISSVFIHLLGGDSDNGPTMTEEDLKTIVTVSHEEGVLEDEEKEMIHNVFEFGETEIKEIMTPRIHVVSVGDDVSYNDLMKTFKESQFSRIPVHSESYDEIIGVLHIKDLMLSKVVKSKFDVKEFMRETFVVYEFNHISDVFEAMRKEHVSLAIVLDEYGVMSGIVTLEDIVEEIVGEIDDEYDEVENSIVELEEGIYQIDGSLNIDEVNETCGTKFSSEDFESIGGLVLGQCNGSPELNQVLKIDNVLLTIQEIDKNRIVSLKLELLNEEESEDDEVEEKHD</sequence>
<dbReference type="GeneID" id="98914289"/>
<feature type="transmembrane region" description="Helical" evidence="10">
    <location>
        <begin position="136"/>
        <end position="159"/>
    </location>
</feature>
<evidence type="ECO:0000256" key="6">
    <source>
        <dbReference type="ARBA" id="ARBA00023122"/>
    </source>
</evidence>
<evidence type="ECO:0000256" key="9">
    <source>
        <dbReference type="PROSITE-ProRule" id="PRU01193"/>
    </source>
</evidence>
<keyword evidence="4" id="KW-0677">Repeat</keyword>
<evidence type="ECO:0000256" key="8">
    <source>
        <dbReference type="PROSITE-ProRule" id="PRU00703"/>
    </source>
</evidence>
<keyword evidence="14" id="KW-1185">Reference proteome</keyword>
<dbReference type="PROSITE" id="PS51371">
    <property type="entry name" value="CBS"/>
    <property type="match status" value="2"/>
</dbReference>
<dbReference type="Pfam" id="PF03471">
    <property type="entry name" value="CorC_HlyC"/>
    <property type="match status" value="1"/>
</dbReference>
<feature type="transmembrane region" description="Helical" evidence="10">
    <location>
        <begin position="6"/>
        <end position="29"/>
    </location>
</feature>
<dbReference type="Pfam" id="PF00571">
    <property type="entry name" value="CBS"/>
    <property type="match status" value="2"/>
</dbReference>
<evidence type="ECO:0000256" key="5">
    <source>
        <dbReference type="ARBA" id="ARBA00022989"/>
    </source>
</evidence>
<evidence type="ECO:0000256" key="1">
    <source>
        <dbReference type="ARBA" id="ARBA00004141"/>
    </source>
</evidence>
<comment type="caution">
    <text evidence="13">The sequence shown here is derived from an EMBL/GenBank/DDBJ whole genome shotgun (WGS) entry which is preliminary data.</text>
</comment>
<dbReference type="InterPro" id="IPR016169">
    <property type="entry name" value="FAD-bd_PCMH_sub2"/>
</dbReference>
<keyword evidence="3 9" id="KW-0812">Transmembrane</keyword>
<reference evidence="13 14" key="1">
    <citation type="submission" date="2019-03" db="EMBL/GenBank/DDBJ databases">
        <title>Genomic Encyclopedia of Type Strains, Phase IV (KMG-IV): sequencing the most valuable type-strain genomes for metagenomic binning, comparative biology and taxonomic classification.</title>
        <authorList>
            <person name="Goeker M."/>
        </authorList>
    </citation>
    <scope>NUCLEOTIDE SEQUENCE [LARGE SCALE GENOMIC DNA]</scope>
    <source>
        <strain evidence="13 14">DSM 29487</strain>
    </source>
</reference>
<dbReference type="FunFam" id="3.10.580.10:FF:000002">
    <property type="entry name" value="Magnesium/cobalt efflux protein CorC"/>
    <property type="match status" value="1"/>
</dbReference>
<name>A0A4V2W5V7_9FIRM</name>
<evidence type="ECO:0000256" key="7">
    <source>
        <dbReference type="ARBA" id="ARBA00023136"/>
    </source>
</evidence>
<dbReference type="RefSeq" id="WP_066446147.1">
    <property type="nucleotide sequence ID" value="NZ_JANKBF010000003.1"/>
</dbReference>
<dbReference type="PROSITE" id="PS51846">
    <property type="entry name" value="CNNM"/>
    <property type="match status" value="1"/>
</dbReference>
<dbReference type="PANTHER" id="PTHR22777:SF17">
    <property type="entry name" value="UPF0053 PROTEIN SLL0260"/>
    <property type="match status" value="1"/>
</dbReference>
<evidence type="ECO:0000256" key="3">
    <source>
        <dbReference type="ARBA" id="ARBA00022692"/>
    </source>
</evidence>
<dbReference type="SUPFAM" id="SSF54631">
    <property type="entry name" value="CBS-domain pair"/>
    <property type="match status" value="1"/>
</dbReference>
<dbReference type="SMART" id="SM01091">
    <property type="entry name" value="CorC_HlyC"/>
    <property type="match status" value="1"/>
</dbReference>
<dbReference type="CDD" id="cd04590">
    <property type="entry name" value="CBS_pair_CorC_HlyC_assoc"/>
    <property type="match status" value="1"/>
</dbReference>
<feature type="transmembrane region" description="Helical" evidence="10">
    <location>
        <begin position="96"/>
        <end position="115"/>
    </location>
</feature>
<dbReference type="SUPFAM" id="SSF56176">
    <property type="entry name" value="FAD-binding/transporter-associated domain-like"/>
    <property type="match status" value="1"/>
</dbReference>
<dbReference type="GO" id="GO:0050660">
    <property type="term" value="F:flavin adenine dinucleotide binding"/>
    <property type="evidence" value="ECO:0007669"/>
    <property type="project" value="InterPro"/>
</dbReference>
<evidence type="ECO:0000259" key="12">
    <source>
        <dbReference type="PROSITE" id="PS51846"/>
    </source>
</evidence>
<dbReference type="Proteomes" id="UP000295515">
    <property type="component" value="Unassembled WGS sequence"/>
</dbReference>
<feature type="domain" description="CBS" evidence="11">
    <location>
        <begin position="274"/>
        <end position="331"/>
    </location>
</feature>
<keyword evidence="5 9" id="KW-1133">Transmembrane helix</keyword>
<comment type="subcellular location">
    <subcellularLocation>
        <location evidence="1">Membrane</location>
        <topology evidence="1">Multi-pass membrane protein</topology>
    </subcellularLocation>
</comment>
<comment type="similarity">
    <text evidence="2">Belongs to the UPF0053 family.</text>
</comment>
<accession>A0A4V2W5V7</accession>
<dbReference type="InterPro" id="IPR046342">
    <property type="entry name" value="CBS_dom_sf"/>
</dbReference>
<dbReference type="GO" id="GO:0005886">
    <property type="term" value="C:plasma membrane"/>
    <property type="evidence" value="ECO:0007669"/>
    <property type="project" value="TreeGrafter"/>
</dbReference>
<dbReference type="AlphaFoldDB" id="A0A4V2W5V7"/>
<evidence type="ECO:0000313" key="14">
    <source>
        <dbReference type="Proteomes" id="UP000295515"/>
    </source>
</evidence>
<organism evidence="13 14">
    <name type="scientific">Longibaculum muris</name>
    <dbReference type="NCBI Taxonomy" id="1796628"/>
    <lineage>
        <taxon>Bacteria</taxon>
        <taxon>Bacillati</taxon>
        <taxon>Bacillota</taxon>
        <taxon>Erysipelotrichia</taxon>
        <taxon>Erysipelotrichales</taxon>
        <taxon>Coprobacillaceae</taxon>
        <taxon>Longibaculum</taxon>
    </lineage>
</organism>
<evidence type="ECO:0000256" key="4">
    <source>
        <dbReference type="ARBA" id="ARBA00022737"/>
    </source>
</evidence>
<dbReference type="EMBL" id="SMCQ01000002">
    <property type="protein sequence ID" value="TCW02081.1"/>
    <property type="molecule type" value="Genomic_DNA"/>
</dbReference>
<proteinExistence type="inferred from homology"/>
<evidence type="ECO:0000259" key="11">
    <source>
        <dbReference type="PROSITE" id="PS51371"/>
    </source>
</evidence>
<evidence type="ECO:0000313" key="13">
    <source>
        <dbReference type="EMBL" id="TCW02081.1"/>
    </source>
</evidence>
<feature type="domain" description="CBS" evidence="11">
    <location>
        <begin position="210"/>
        <end position="271"/>
    </location>
</feature>
<dbReference type="InterPro" id="IPR005170">
    <property type="entry name" value="Transptr-assoc_dom"/>
</dbReference>
<dbReference type="Gene3D" id="3.30.465.10">
    <property type="match status" value="1"/>
</dbReference>